<accession>A0A2M7PNK2</accession>
<dbReference type="AlphaFoldDB" id="A0A2M7PNK2"/>
<reference evidence="1 2" key="1">
    <citation type="submission" date="2017-09" db="EMBL/GenBank/DDBJ databases">
        <title>Depth-based differentiation of microbial function through sediment-hosted aquifers and enrichment of novel symbionts in the deep terrestrial subsurface.</title>
        <authorList>
            <person name="Probst A.J."/>
            <person name="Ladd B."/>
            <person name="Jarett J.K."/>
            <person name="Geller-Mcgrath D.E."/>
            <person name="Sieber C.M."/>
            <person name="Emerson J.B."/>
            <person name="Anantharaman K."/>
            <person name="Thomas B.C."/>
            <person name="Malmstrom R."/>
            <person name="Stieglmeier M."/>
            <person name="Klingl A."/>
            <person name="Woyke T."/>
            <person name="Ryan C.M."/>
            <person name="Banfield J.F."/>
        </authorList>
    </citation>
    <scope>NUCLEOTIDE SEQUENCE [LARGE SCALE GENOMIC DNA]</scope>
    <source>
        <strain evidence="1">CG_4_10_14_3_um_filter_34_13</strain>
    </source>
</reference>
<proteinExistence type="predicted"/>
<evidence type="ECO:0000313" key="1">
    <source>
        <dbReference type="EMBL" id="PIY32115.1"/>
    </source>
</evidence>
<evidence type="ECO:0000313" key="2">
    <source>
        <dbReference type="Proteomes" id="UP000230646"/>
    </source>
</evidence>
<comment type="caution">
    <text evidence="1">The sequence shown here is derived from an EMBL/GenBank/DDBJ whole genome shotgun (WGS) entry which is preliminary data.</text>
</comment>
<dbReference type="EMBL" id="PFKO01000258">
    <property type="protein sequence ID" value="PIY32115.1"/>
    <property type="molecule type" value="Genomic_DNA"/>
</dbReference>
<sequence>MFFKKKKHKEEKEKVNVIDYAQNINLLEIIVSSNLKQEIEKIRNLYKDTSIKIISLADFGERNMMRDAI</sequence>
<protein>
    <submittedName>
        <fullName evidence="1">Uncharacterized protein</fullName>
    </submittedName>
</protein>
<gene>
    <name evidence="1" type="ORF">COZ07_06850</name>
</gene>
<name>A0A2M7PNK2_9BACT</name>
<dbReference type="RefSeq" id="WP_406607857.1">
    <property type="nucleotide sequence ID" value="NZ_PFKO01000258.1"/>
</dbReference>
<organism evidence="1 2">
    <name type="scientific">Candidatus Infernicultor aquiphilus</name>
    <dbReference type="NCBI Taxonomy" id="1805029"/>
    <lineage>
        <taxon>Bacteria</taxon>
        <taxon>Pseudomonadati</taxon>
        <taxon>Atribacterota</taxon>
        <taxon>Candidatus Phoenicimicrobiia</taxon>
        <taxon>Candidatus Pheonicimicrobiales</taxon>
        <taxon>Candidatus Phoenicimicrobiaceae</taxon>
        <taxon>Candidatus Infernicultor</taxon>
    </lineage>
</organism>
<dbReference type="Proteomes" id="UP000230646">
    <property type="component" value="Unassembled WGS sequence"/>
</dbReference>